<name>A0A2P2QMV7_RHIMU</name>
<reference evidence="1" key="1">
    <citation type="submission" date="2018-02" db="EMBL/GenBank/DDBJ databases">
        <title>Rhizophora mucronata_Transcriptome.</title>
        <authorList>
            <person name="Meera S.P."/>
            <person name="Sreeshan A."/>
            <person name="Augustine A."/>
        </authorList>
    </citation>
    <scope>NUCLEOTIDE SEQUENCE</scope>
    <source>
        <tissue evidence="1">Leaf</tissue>
    </source>
</reference>
<sequence>MGNLSGLKYMAHKQRYLLEGAKCCHVSRSHGSYFSPVEELKGWISPLTSPF</sequence>
<organism evidence="1">
    <name type="scientific">Rhizophora mucronata</name>
    <name type="common">Asiatic mangrove</name>
    <dbReference type="NCBI Taxonomy" id="61149"/>
    <lineage>
        <taxon>Eukaryota</taxon>
        <taxon>Viridiplantae</taxon>
        <taxon>Streptophyta</taxon>
        <taxon>Embryophyta</taxon>
        <taxon>Tracheophyta</taxon>
        <taxon>Spermatophyta</taxon>
        <taxon>Magnoliopsida</taxon>
        <taxon>eudicotyledons</taxon>
        <taxon>Gunneridae</taxon>
        <taxon>Pentapetalae</taxon>
        <taxon>rosids</taxon>
        <taxon>fabids</taxon>
        <taxon>Malpighiales</taxon>
        <taxon>Rhizophoraceae</taxon>
        <taxon>Rhizophora</taxon>
    </lineage>
</organism>
<proteinExistence type="predicted"/>
<dbReference type="EMBL" id="GGEC01087760">
    <property type="protein sequence ID" value="MBX68244.1"/>
    <property type="molecule type" value="Transcribed_RNA"/>
</dbReference>
<dbReference type="AlphaFoldDB" id="A0A2P2QMV7"/>
<protein>
    <submittedName>
        <fullName evidence="1">Uncharacterized protein</fullName>
    </submittedName>
</protein>
<evidence type="ECO:0000313" key="1">
    <source>
        <dbReference type="EMBL" id="MBX68244.1"/>
    </source>
</evidence>
<accession>A0A2P2QMV7</accession>